<evidence type="ECO:0000259" key="20">
    <source>
        <dbReference type="Pfam" id="PF07715"/>
    </source>
</evidence>
<evidence type="ECO:0000256" key="4">
    <source>
        <dbReference type="ARBA" id="ARBA00022452"/>
    </source>
</evidence>
<keyword evidence="10 16" id="KW-0798">TonB box</keyword>
<evidence type="ECO:0000256" key="7">
    <source>
        <dbReference type="ARBA" id="ARBA00022729"/>
    </source>
</evidence>
<evidence type="ECO:0000259" key="19">
    <source>
        <dbReference type="Pfam" id="PF00593"/>
    </source>
</evidence>
<dbReference type="CDD" id="cd01347">
    <property type="entry name" value="ligand_gated_channel"/>
    <property type="match status" value="1"/>
</dbReference>
<keyword evidence="11 14" id="KW-0472">Membrane</keyword>
<evidence type="ECO:0000256" key="3">
    <source>
        <dbReference type="ARBA" id="ARBA00022448"/>
    </source>
</evidence>
<accession>B9BKQ0</accession>
<feature type="domain" description="TonB-dependent receptor-like beta-barrel" evidence="19">
    <location>
        <begin position="361"/>
        <end position="819"/>
    </location>
</feature>
<reference evidence="21 22" key="1">
    <citation type="journal article" date="2012" name="J. Bacteriol.">
        <title>Draft Genome Sequence Determination for Cystic Fibrosis and Chronic Granulomatous Disease Burkholderia multivorans Isolates.</title>
        <authorList>
            <person name="Varga J.J."/>
            <person name="Losada L."/>
            <person name="Zelazny A.M."/>
            <person name="Brinkac L."/>
            <person name="Harkins D."/>
            <person name="Radune D."/>
            <person name="Hostetler J."/>
            <person name="Sampaio E.P."/>
            <person name="Ronning C.M."/>
            <person name="Nierman W.C."/>
            <person name="Greenberg D.E."/>
            <person name="Holland S.M."/>
            <person name="Goldberg J.B."/>
        </authorList>
    </citation>
    <scope>NUCLEOTIDE SEQUENCE [LARGE SCALE GENOMIC DNA]</scope>
    <source>
        <strain evidence="21 22">CGD2</strain>
    </source>
</reference>
<evidence type="ECO:0000256" key="1">
    <source>
        <dbReference type="ARBA" id="ARBA00004571"/>
    </source>
</evidence>
<dbReference type="PROSITE" id="PS52016">
    <property type="entry name" value="TONB_DEPENDENT_REC_3"/>
    <property type="match status" value="1"/>
</dbReference>
<evidence type="ECO:0000256" key="8">
    <source>
        <dbReference type="ARBA" id="ARBA00023004"/>
    </source>
</evidence>
<dbReference type="Proteomes" id="UP000004535">
    <property type="component" value="Unassembled WGS sequence"/>
</dbReference>
<evidence type="ECO:0000256" key="18">
    <source>
        <dbReference type="SAM" id="Phobius"/>
    </source>
</evidence>
<dbReference type="Pfam" id="PF00593">
    <property type="entry name" value="TonB_dep_Rec_b-barrel"/>
    <property type="match status" value="1"/>
</dbReference>
<dbReference type="Gene3D" id="2.170.130.10">
    <property type="entry name" value="TonB-dependent receptor, plug domain"/>
    <property type="match status" value="1"/>
</dbReference>
<keyword evidence="6 14" id="KW-0812">Transmembrane</keyword>
<keyword evidence="12 21" id="KW-0675">Receptor</keyword>
<feature type="compositionally biased region" description="Low complexity" evidence="17">
    <location>
        <begin position="59"/>
        <end position="69"/>
    </location>
</feature>
<proteinExistence type="inferred from homology"/>
<evidence type="ECO:0000256" key="16">
    <source>
        <dbReference type="RuleBase" id="RU003357"/>
    </source>
</evidence>
<dbReference type="NCBIfam" id="TIGR01783">
    <property type="entry name" value="TonB-siderophor"/>
    <property type="match status" value="1"/>
</dbReference>
<keyword evidence="18" id="KW-1133">Transmembrane helix</keyword>
<feature type="transmembrane region" description="Helical" evidence="18">
    <location>
        <begin position="118"/>
        <end position="137"/>
    </location>
</feature>
<dbReference type="GO" id="GO:0015891">
    <property type="term" value="P:siderophore transport"/>
    <property type="evidence" value="ECO:0007669"/>
    <property type="project" value="InterPro"/>
</dbReference>
<evidence type="ECO:0000256" key="10">
    <source>
        <dbReference type="ARBA" id="ARBA00023077"/>
    </source>
</evidence>
<dbReference type="EMBL" id="ACFC01000002">
    <property type="protein sequence ID" value="EEE08517.1"/>
    <property type="molecule type" value="Genomic_DNA"/>
</dbReference>
<comment type="subcellular location">
    <subcellularLocation>
        <location evidence="1 14">Cell outer membrane</location>
        <topology evidence="1 14">Multi-pass membrane protein</topology>
    </subcellularLocation>
</comment>
<evidence type="ECO:0000256" key="11">
    <source>
        <dbReference type="ARBA" id="ARBA00023136"/>
    </source>
</evidence>
<dbReference type="SUPFAM" id="SSF56935">
    <property type="entry name" value="Porins"/>
    <property type="match status" value="1"/>
</dbReference>
<keyword evidence="5" id="KW-0410">Iron transport</keyword>
<dbReference type="InterPro" id="IPR010917">
    <property type="entry name" value="TonB_rcpt_CS"/>
</dbReference>
<dbReference type="GO" id="GO:0015344">
    <property type="term" value="F:siderophore uptake transmembrane transporter activity"/>
    <property type="evidence" value="ECO:0007669"/>
    <property type="project" value="TreeGrafter"/>
</dbReference>
<evidence type="ECO:0000256" key="5">
    <source>
        <dbReference type="ARBA" id="ARBA00022496"/>
    </source>
</evidence>
<dbReference type="InterPro" id="IPR036942">
    <property type="entry name" value="Beta-barrel_TonB_sf"/>
</dbReference>
<keyword evidence="13 14" id="KW-0998">Cell outer membrane</keyword>
<evidence type="ECO:0000256" key="12">
    <source>
        <dbReference type="ARBA" id="ARBA00023170"/>
    </source>
</evidence>
<protein>
    <submittedName>
        <fullName evidence="21">TonB-dependent siderophore receptor subfamily</fullName>
    </submittedName>
</protein>
<dbReference type="Gene3D" id="2.40.170.20">
    <property type="entry name" value="TonB-dependent receptor, beta-barrel domain"/>
    <property type="match status" value="1"/>
</dbReference>
<evidence type="ECO:0000313" key="22">
    <source>
        <dbReference type="Proteomes" id="UP000004535"/>
    </source>
</evidence>
<evidence type="ECO:0000256" key="14">
    <source>
        <dbReference type="PROSITE-ProRule" id="PRU01360"/>
    </source>
</evidence>
<name>B9BKQ0_9BURK</name>
<feature type="region of interest" description="Disordered" evidence="17">
    <location>
        <begin position="1"/>
        <end position="81"/>
    </location>
</feature>
<dbReference type="PROSITE" id="PS01156">
    <property type="entry name" value="TONB_DEPENDENT_REC_2"/>
    <property type="match status" value="1"/>
</dbReference>
<dbReference type="InterPro" id="IPR039426">
    <property type="entry name" value="TonB-dep_rcpt-like"/>
</dbReference>
<dbReference type="InterPro" id="IPR000531">
    <property type="entry name" value="Beta-barrel_TonB"/>
</dbReference>
<dbReference type="PANTHER" id="PTHR32552:SF83">
    <property type="entry name" value="BLR3904 PROTEIN"/>
    <property type="match status" value="1"/>
</dbReference>
<keyword evidence="3 14" id="KW-0813">Transport</keyword>
<evidence type="ECO:0000256" key="15">
    <source>
        <dbReference type="PROSITE-ProRule" id="PRU10144"/>
    </source>
</evidence>
<dbReference type="InterPro" id="IPR037066">
    <property type="entry name" value="Plug_dom_sf"/>
</dbReference>
<dbReference type="GO" id="GO:0009279">
    <property type="term" value="C:cell outer membrane"/>
    <property type="evidence" value="ECO:0007669"/>
    <property type="project" value="UniProtKB-SubCell"/>
</dbReference>
<dbReference type="InterPro" id="IPR012910">
    <property type="entry name" value="Plug_dom"/>
</dbReference>
<gene>
    <name evidence="21" type="ORF">BURMUCGD2_5658</name>
</gene>
<keyword evidence="7" id="KW-0732">Signal</keyword>
<dbReference type="PANTHER" id="PTHR32552">
    <property type="entry name" value="FERRICHROME IRON RECEPTOR-RELATED"/>
    <property type="match status" value="1"/>
</dbReference>
<dbReference type="InterPro" id="IPR010105">
    <property type="entry name" value="TonB_sidphr_rcpt"/>
</dbReference>
<keyword evidence="4 14" id="KW-1134">Transmembrane beta strand</keyword>
<sequence>MPKRRFCPHRSPIAASKRSPHARPRNCAGRCPSDERIDGGAGVARRAHPMSDPAFSRPSGAYACASSGSSRERRTEAHSAGRAVQLRNVFRQDRMASAPSITMTVSKTTARRTQRRRANAGLCAGLGITLFAAQAVAAPGDAPASGAEATPAAAATAAPDATLPAITVSGARGHTYRAREASVAGFDDAPLLDTPASVNVVTRAQLDDQQAKRLSDVVRNDASVVNDYAPVGYFEGFAIRGFPVDLASAIQIDGLTVSGEQNVPLENKERVEILKGLAGIDSGVVAPGGVINFVTKRSANVASVTAGVDSRGSTSAAVDVGRRFGPDNQFGFRVNAAKENMHSYIDGTNGRRTFGSIAADWDISPRASLQLNAEFQQWIQRSAPGYQLLGGTVVPSVHTTSKALGTQPWAKPVTTDALNLNARFDYQFNDDWKAYIAAGRSRTMIDDNSAFAYGCYYAASCVAGTTSPFFFGAHGDYDVYDFRSPGEYRRNDDVRAVTTGKFATGPLRHELTLGLSVQRRVVHMASAVYDYVGSENIYGPDVAFAPSPNVAGPSYPQLDAWQYGLFGLDRISIGEHWQVLAGGKEVLLRQRSWDSIDGPATRTDRSVFLPQVALVYKPVRALSLYASYSKALSLGDQAPVRATNAYAFLPPVESHQVEVGAKYDWLDRLSLTAALFTISKPFQFADPDASGSSYTFVQRGTQRHQGIELGAAGRLTERLSLTASVAAIRARAYDSGSAAYEGHQIINVPALRASLYADYAVPGVTGLDVLGGVEYSASRNANEEGTARVPSWFVFNLGARYTTKIAGHRTVLRVSVDNLFNKFYWRDAGEQQGDAYLFPGAPRTARVSLTYDF</sequence>
<evidence type="ECO:0000256" key="2">
    <source>
        <dbReference type="ARBA" id="ARBA00009810"/>
    </source>
</evidence>
<feature type="domain" description="TonB-dependent receptor plug" evidence="20">
    <location>
        <begin position="191"/>
        <end position="290"/>
    </location>
</feature>
<evidence type="ECO:0000256" key="6">
    <source>
        <dbReference type="ARBA" id="ARBA00022692"/>
    </source>
</evidence>
<keyword evidence="9" id="KW-0406">Ion transport</keyword>
<comment type="similarity">
    <text evidence="2 14 16">Belongs to the TonB-dependent receptor family.</text>
</comment>
<evidence type="ECO:0000256" key="9">
    <source>
        <dbReference type="ARBA" id="ARBA00023065"/>
    </source>
</evidence>
<dbReference type="Pfam" id="PF07715">
    <property type="entry name" value="Plug"/>
    <property type="match status" value="1"/>
</dbReference>
<feature type="compositionally biased region" description="Basic and acidic residues" evidence="17">
    <location>
        <begin position="70"/>
        <end position="79"/>
    </location>
</feature>
<evidence type="ECO:0000256" key="17">
    <source>
        <dbReference type="SAM" id="MobiDB-lite"/>
    </source>
</evidence>
<comment type="caution">
    <text evidence="21">The sequence shown here is derived from an EMBL/GenBank/DDBJ whole genome shotgun (WGS) entry which is preliminary data.</text>
</comment>
<dbReference type="GO" id="GO:0038023">
    <property type="term" value="F:signaling receptor activity"/>
    <property type="evidence" value="ECO:0007669"/>
    <property type="project" value="InterPro"/>
</dbReference>
<dbReference type="AlphaFoldDB" id="B9BKQ0"/>
<evidence type="ECO:0000256" key="13">
    <source>
        <dbReference type="ARBA" id="ARBA00023237"/>
    </source>
</evidence>
<keyword evidence="8" id="KW-0408">Iron</keyword>
<organism evidence="21 22">
    <name type="scientific">Burkholderia multivorans CGD2</name>
    <dbReference type="NCBI Taxonomy" id="513052"/>
    <lineage>
        <taxon>Bacteria</taxon>
        <taxon>Pseudomonadati</taxon>
        <taxon>Pseudomonadota</taxon>
        <taxon>Betaproteobacteria</taxon>
        <taxon>Burkholderiales</taxon>
        <taxon>Burkholderiaceae</taxon>
        <taxon>Burkholderia</taxon>
        <taxon>Burkholderia cepacia complex</taxon>
    </lineage>
</organism>
<feature type="short sequence motif" description="TonB C-terminal box" evidence="15">
    <location>
        <begin position="836"/>
        <end position="853"/>
    </location>
</feature>
<evidence type="ECO:0000313" key="21">
    <source>
        <dbReference type="EMBL" id="EEE08517.1"/>
    </source>
</evidence>